<keyword evidence="4" id="KW-1185">Reference proteome</keyword>
<evidence type="ECO:0000313" key="3">
    <source>
        <dbReference type="EMBL" id="ABY24782.1"/>
    </source>
</evidence>
<dbReference type="SUPFAM" id="SSF51735">
    <property type="entry name" value="NAD(P)-binding Rossmann-fold domains"/>
    <property type="match status" value="1"/>
</dbReference>
<protein>
    <submittedName>
        <fullName evidence="3">3-oxoacyl-[acyl-carrier protein] reductase</fullName>
        <ecNumber evidence="3">1.1.1.100</ecNumber>
    </submittedName>
</protein>
<reference evidence="4" key="1">
    <citation type="journal article" date="2008" name="J. Bacteriol.">
        <title>Genome sequence of the fish pathogen Renibacterium salmoninarum suggests reductive evolution away from an environmental Arthrobacter ancestor.</title>
        <authorList>
            <person name="Wiens G.D."/>
            <person name="Rockey D.D."/>
            <person name="Wu Z."/>
            <person name="Chang J."/>
            <person name="Levy R."/>
            <person name="Crane S."/>
            <person name="Chen D.S."/>
            <person name="Capri G.R."/>
            <person name="Burnett J.R."/>
            <person name="Sudheesh P.S."/>
            <person name="Schipma M.J."/>
            <person name="Burd H."/>
            <person name="Bhattacharyya A."/>
            <person name="Rhodes L.D."/>
            <person name="Kaul R."/>
            <person name="Strom M.S."/>
        </authorList>
    </citation>
    <scope>NUCLEOTIDE SEQUENCE [LARGE SCALE GENOMIC DNA]</scope>
    <source>
        <strain evidence="4">ATCC 33209 / DSM 20767 / JCM 11484 / NBRC 15589 / NCIMB 2235</strain>
    </source>
</reference>
<organism evidence="3 4">
    <name type="scientific">Renibacterium salmoninarum (strain ATCC 33209 / DSM 20767 / JCM 11484 / NBRC 15589 / NCIMB 2235)</name>
    <dbReference type="NCBI Taxonomy" id="288705"/>
    <lineage>
        <taxon>Bacteria</taxon>
        <taxon>Bacillati</taxon>
        <taxon>Actinomycetota</taxon>
        <taxon>Actinomycetes</taxon>
        <taxon>Micrococcales</taxon>
        <taxon>Micrococcaceae</taxon>
        <taxon>Renibacterium</taxon>
    </lineage>
</organism>
<evidence type="ECO:0000313" key="4">
    <source>
        <dbReference type="Proteomes" id="UP000002007"/>
    </source>
</evidence>
<dbReference type="PANTHER" id="PTHR48107:SF7">
    <property type="entry name" value="RE15974P"/>
    <property type="match status" value="1"/>
</dbReference>
<dbReference type="eggNOG" id="COG1028">
    <property type="taxonomic scope" value="Bacteria"/>
</dbReference>
<name>A9WUB1_RENSM</name>
<dbReference type="HOGENOM" id="CLU_1320046_0_0_11"/>
<dbReference type="STRING" id="288705.RSal33209_3061"/>
<dbReference type="PANTHER" id="PTHR48107">
    <property type="entry name" value="NADPH-DEPENDENT ALDEHYDE REDUCTASE-LIKE PROTEIN, CHLOROPLASTIC-RELATED"/>
    <property type="match status" value="1"/>
</dbReference>
<dbReference type="Proteomes" id="UP000002007">
    <property type="component" value="Chromosome"/>
</dbReference>
<dbReference type="KEGG" id="rsa:RSal33209_3061"/>
<dbReference type="CDD" id="cd05233">
    <property type="entry name" value="SDR_c"/>
    <property type="match status" value="1"/>
</dbReference>
<proteinExistence type="inferred from homology"/>
<dbReference type="InterPro" id="IPR002347">
    <property type="entry name" value="SDR_fam"/>
</dbReference>
<evidence type="ECO:0000256" key="1">
    <source>
        <dbReference type="ARBA" id="ARBA00006484"/>
    </source>
</evidence>
<keyword evidence="2 3" id="KW-0560">Oxidoreductase</keyword>
<dbReference type="InterPro" id="IPR036291">
    <property type="entry name" value="NAD(P)-bd_dom_sf"/>
</dbReference>
<accession>A9WUB1</accession>
<evidence type="ECO:0000256" key="2">
    <source>
        <dbReference type="ARBA" id="ARBA00023002"/>
    </source>
</evidence>
<dbReference type="EMBL" id="CP000910">
    <property type="protein sequence ID" value="ABY24782.1"/>
    <property type="molecule type" value="Genomic_DNA"/>
</dbReference>
<gene>
    <name evidence="3" type="ordered locus">RSal33209_3061</name>
</gene>
<dbReference type="AlphaFoldDB" id="A9WUB1"/>
<comment type="similarity">
    <text evidence="1">Belongs to the short-chain dehydrogenases/reductases (SDR) family.</text>
</comment>
<dbReference type="GO" id="GO:0004316">
    <property type="term" value="F:3-oxoacyl-[acyl-carrier-protein] reductase (NADPH) activity"/>
    <property type="evidence" value="ECO:0007669"/>
    <property type="project" value="UniProtKB-EC"/>
</dbReference>
<dbReference type="Pfam" id="PF13561">
    <property type="entry name" value="adh_short_C2"/>
    <property type="match status" value="1"/>
</dbReference>
<dbReference type="EC" id="1.1.1.100" evidence="3"/>
<dbReference type="Gene3D" id="3.40.50.720">
    <property type="entry name" value="NAD(P)-binding Rossmann-like Domain"/>
    <property type="match status" value="1"/>
</dbReference>
<sequence length="208" mass="22589">MIVMNFPLQGRNVLITGVSRRRGIGYAIARRFAADGAKIFIQHYRAHDEQQQWGGDDLAQVCAGIRAEQIAGALFGDLSADLSQPTSAAELIEVGAEALGRLDILICNHARTGQDGSIFDMTAETLDAHWTVNARSPLLLTRYFAEQFAPREAMRTQPGVQQIRVPQDEFSAGRVIWLTSGQITRPAAGRSLLCGLKICAGRADGHSS</sequence>